<evidence type="ECO:0000256" key="4">
    <source>
        <dbReference type="ARBA" id="ARBA00020268"/>
    </source>
</evidence>
<keyword evidence="10" id="KW-0406">Ion transport</keyword>
<evidence type="ECO:0000256" key="5">
    <source>
        <dbReference type="ARBA" id="ARBA00022448"/>
    </source>
</evidence>
<keyword evidence="15" id="KW-1185">Reference proteome</keyword>
<feature type="transmembrane region" description="Helical" evidence="13">
    <location>
        <begin position="52"/>
        <end position="81"/>
    </location>
</feature>
<evidence type="ECO:0000256" key="3">
    <source>
        <dbReference type="ARBA" id="ARBA00010199"/>
    </source>
</evidence>
<evidence type="ECO:0000256" key="12">
    <source>
        <dbReference type="ARBA" id="ARBA00031636"/>
    </source>
</evidence>
<evidence type="ECO:0000313" key="14">
    <source>
        <dbReference type="EMBL" id="GLC30298.1"/>
    </source>
</evidence>
<sequence length="455" mass="49225">MSSRNRNVDMCSGPLFSRILIFALPIMAMYILQLMFNTADMVVVGRFSGSKALAAVGATGSLINLIITLFMGLSVGTTVVVAQDCGADRPDDVSRSVHTSIAVSIIGGLIVMILGIVLCKPLLNMMGTPEDIIDLSVLYMKIYFISAPATMVYNFAAAILRAAGDSRRPMYYLIITGTIHVIFNLFFVIVLHMGVAGVASATVISEYLSVLLIMMCLSRCDGGIRFIPRKLHIDGHKLKDIVRIGLPAGMQGLLFSVSNVLIQSAVNSFGSIMVAASAASGNVENYIGTTMNAYYNAAIAFTGQNMGAKKYDRIDTIAKVCTVLVFATWILLGGATVLFGKPLLGIFTSDSEVINLGMLRLKVMMIAFFTCGIMNVYPGLTRAMGYSISPMISTLVGACLMRIVWLSTVFTWYPTEVVLFTCYPVTWALAGLGQVGIFFYARRKIRKLTVPEAVI</sequence>
<comment type="function">
    <text evidence="1">Multidrug efflux pump.</text>
</comment>
<feature type="transmembrane region" description="Helical" evidence="13">
    <location>
        <begin position="316"/>
        <end position="339"/>
    </location>
</feature>
<dbReference type="PIRSF" id="PIRSF006603">
    <property type="entry name" value="DinF"/>
    <property type="match status" value="1"/>
</dbReference>
<dbReference type="Pfam" id="PF01554">
    <property type="entry name" value="MatE"/>
    <property type="match status" value="2"/>
</dbReference>
<dbReference type="InterPro" id="IPR050222">
    <property type="entry name" value="MATE_MdtK"/>
</dbReference>
<evidence type="ECO:0000256" key="7">
    <source>
        <dbReference type="ARBA" id="ARBA00022475"/>
    </source>
</evidence>
<comment type="similarity">
    <text evidence="3">Belongs to the multi antimicrobial extrusion (MATE) (TC 2.A.66.1) family.</text>
</comment>
<evidence type="ECO:0000256" key="10">
    <source>
        <dbReference type="ARBA" id="ARBA00023065"/>
    </source>
</evidence>
<dbReference type="PANTHER" id="PTHR43298:SF2">
    <property type="entry name" value="FMN_FAD EXPORTER YEEO-RELATED"/>
    <property type="match status" value="1"/>
</dbReference>
<feature type="transmembrane region" description="Helical" evidence="13">
    <location>
        <begin position="170"/>
        <end position="191"/>
    </location>
</feature>
<dbReference type="EMBL" id="BRXR01000001">
    <property type="protein sequence ID" value="GLC30298.1"/>
    <property type="molecule type" value="Genomic_DNA"/>
</dbReference>
<dbReference type="NCBIfam" id="TIGR00797">
    <property type="entry name" value="matE"/>
    <property type="match status" value="1"/>
</dbReference>
<protein>
    <recommendedName>
        <fullName evidence="4">Probable multidrug resistance protein NorM</fullName>
    </recommendedName>
    <alternativeName>
        <fullName evidence="12">Multidrug-efflux transporter</fullName>
    </alternativeName>
</protein>
<evidence type="ECO:0000256" key="9">
    <source>
        <dbReference type="ARBA" id="ARBA00022989"/>
    </source>
</evidence>
<reference evidence="14 15" key="1">
    <citation type="journal article" date="2024" name="Int. J. Syst. Evol. Microbiol.">
        <title>Clostridium omnivorum sp. nov., isolated from anoxic soil under the treatment of reductive soil disinfestation.</title>
        <authorList>
            <person name="Ueki A."/>
            <person name="Tonouchi A."/>
            <person name="Kaku N."/>
            <person name="Honma S."/>
            <person name="Ueki K."/>
        </authorList>
    </citation>
    <scope>NUCLEOTIDE SEQUENCE [LARGE SCALE GENOMIC DNA]</scope>
    <source>
        <strain evidence="14 15">E14</strain>
    </source>
</reference>
<keyword evidence="9 13" id="KW-1133">Transmembrane helix</keyword>
<name>A0ABQ5N516_9CLOT</name>
<keyword evidence="11 13" id="KW-0472">Membrane</keyword>
<dbReference type="InterPro" id="IPR002528">
    <property type="entry name" value="MATE_fam"/>
</dbReference>
<dbReference type="PANTHER" id="PTHR43298">
    <property type="entry name" value="MULTIDRUG RESISTANCE PROTEIN NORM-RELATED"/>
    <property type="match status" value="1"/>
</dbReference>
<keyword evidence="6" id="KW-0050">Antiport</keyword>
<evidence type="ECO:0000313" key="15">
    <source>
        <dbReference type="Proteomes" id="UP001208567"/>
    </source>
</evidence>
<keyword evidence="7" id="KW-1003">Cell membrane</keyword>
<evidence type="ECO:0000256" key="6">
    <source>
        <dbReference type="ARBA" id="ARBA00022449"/>
    </source>
</evidence>
<evidence type="ECO:0000256" key="11">
    <source>
        <dbReference type="ARBA" id="ARBA00023136"/>
    </source>
</evidence>
<feature type="transmembrane region" description="Helical" evidence="13">
    <location>
        <begin position="143"/>
        <end position="163"/>
    </location>
</feature>
<feature type="transmembrane region" description="Helical" evidence="13">
    <location>
        <begin position="418"/>
        <end position="441"/>
    </location>
</feature>
<comment type="subcellular location">
    <subcellularLocation>
        <location evidence="2">Cell membrane</location>
        <topology evidence="2">Multi-pass membrane protein</topology>
    </subcellularLocation>
</comment>
<evidence type="ECO:0000256" key="8">
    <source>
        <dbReference type="ARBA" id="ARBA00022692"/>
    </source>
</evidence>
<dbReference type="CDD" id="cd13138">
    <property type="entry name" value="MATE_yoeA_like"/>
    <property type="match status" value="1"/>
</dbReference>
<feature type="transmembrane region" description="Helical" evidence="13">
    <location>
        <begin position="12"/>
        <end position="32"/>
    </location>
</feature>
<feature type="transmembrane region" description="Helical" evidence="13">
    <location>
        <begin position="101"/>
        <end position="123"/>
    </location>
</feature>
<keyword evidence="8 13" id="KW-0812">Transmembrane</keyword>
<feature type="transmembrane region" description="Helical" evidence="13">
    <location>
        <begin position="197"/>
        <end position="217"/>
    </location>
</feature>
<evidence type="ECO:0000256" key="1">
    <source>
        <dbReference type="ARBA" id="ARBA00003408"/>
    </source>
</evidence>
<dbReference type="InterPro" id="IPR048279">
    <property type="entry name" value="MdtK-like"/>
</dbReference>
<organism evidence="14 15">
    <name type="scientific">Clostridium omnivorum</name>
    <dbReference type="NCBI Taxonomy" id="1604902"/>
    <lineage>
        <taxon>Bacteria</taxon>
        <taxon>Bacillati</taxon>
        <taxon>Bacillota</taxon>
        <taxon>Clostridia</taxon>
        <taxon>Eubacteriales</taxon>
        <taxon>Clostridiaceae</taxon>
        <taxon>Clostridium</taxon>
    </lineage>
</organism>
<comment type="caution">
    <text evidence="14">The sequence shown here is derived from an EMBL/GenBank/DDBJ whole genome shotgun (WGS) entry which is preliminary data.</text>
</comment>
<evidence type="ECO:0000256" key="2">
    <source>
        <dbReference type="ARBA" id="ARBA00004651"/>
    </source>
</evidence>
<feature type="transmembrane region" description="Helical" evidence="13">
    <location>
        <begin position="392"/>
        <end position="412"/>
    </location>
</feature>
<feature type="transmembrane region" description="Helical" evidence="13">
    <location>
        <begin position="359"/>
        <end position="380"/>
    </location>
</feature>
<proteinExistence type="inferred from homology"/>
<gene>
    <name evidence="14" type="ORF">bsdE14_17080</name>
</gene>
<keyword evidence="5" id="KW-0813">Transport</keyword>
<evidence type="ECO:0000256" key="13">
    <source>
        <dbReference type="SAM" id="Phobius"/>
    </source>
</evidence>
<dbReference type="Proteomes" id="UP001208567">
    <property type="component" value="Unassembled WGS sequence"/>
</dbReference>
<accession>A0ABQ5N516</accession>